<dbReference type="InterPro" id="IPR018490">
    <property type="entry name" value="cNMP-bd_dom_sf"/>
</dbReference>
<dbReference type="Pfam" id="PF13545">
    <property type="entry name" value="HTH_Crp_2"/>
    <property type="match status" value="1"/>
</dbReference>
<protein>
    <submittedName>
        <fullName evidence="6">Crp/Fnr family transcriptional regulator</fullName>
    </submittedName>
</protein>
<dbReference type="PANTHER" id="PTHR24567:SF75">
    <property type="entry name" value="FUMARATE AND NITRATE REDUCTION REGULATORY PROTEIN"/>
    <property type="match status" value="1"/>
</dbReference>
<evidence type="ECO:0000259" key="4">
    <source>
        <dbReference type="PROSITE" id="PS50042"/>
    </source>
</evidence>
<dbReference type="InterPro" id="IPR012318">
    <property type="entry name" value="HTH_CRP"/>
</dbReference>
<keyword evidence="2" id="KW-0238">DNA-binding</keyword>
<evidence type="ECO:0000259" key="5">
    <source>
        <dbReference type="PROSITE" id="PS51063"/>
    </source>
</evidence>
<keyword evidence="3" id="KW-0804">Transcription</keyword>
<dbReference type="Gene3D" id="2.60.120.10">
    <property type="entry name" value="Jelly Rolls"/>
    <property type="match status" value="1"/>
</dbReference>
<proteinExistence type="predicted"/>
<reference evidence="6 7" key="1">
    <citation type="submission" date="2022-10" db="EMBL/GenBank/DDBJ databases">
        <title>Paucibacter sp. hw1 Genome sequencing.</title>
        <authorList>
            <person name="Park S."/>
        </authorList>
    </citation>
    <scope>NUCLEOTIDE SEQUENCE [LARGE SCALE GENOMIC DNA]</scope>
    <source>
        <strain evidence="7">hw1</strain>
    </source>
</reference>
<feature type="domain" description="Cyclic nucleotide-binding" evidence="4">
    <location>
        <begin position="66"/>
        <end position="112"/>
    </location>
</feature>
<dbReference type="RefSeq" id="WP_273601515.1">
    <property type="nucleotide sequence ID" value="NZ_JAQQXT010000011.1"/>
</dbReference>
<feature type="domain" description="HTH crp-type" evidence="5">
    <location>
        <begin position="176"/>
        <end position="252"/>
    </location>
</feature>
<dbReference type="CDD" id="cd00092">
    <property type="entry name" value="HTH_CRP"/>
    <property type="match status" value="1"/>
</dbReference>
<evidence type="ECO:0000313" key="7">
    <source>
        <dbReference type="Proteomes" id="UP001221189"/>
    </source>
</evidence>
<evidence type="ECO:0000256" key="1">
    <source>
        <dbReference type="ARBA" id="ARBA00023015"/>
    </source>
</evidence>
<dbReference type="PROSITE" id="PS00042">
    <property type="entry name" value="HTH_CRP_1"/>
    <property type="match status" value="1"/>
</dbReference>
<evidence type="ECO:0000313" key="6">
    <source>
        <dbReference type="EMBL" id="MDC8773384.1"/>
    </source>
</evidence>
<evidence type="ECO:0000256" key="3">
    <source>
        <dbReference type="ARBA" id="ARBA00023163"/>
    </source>
</evidence>
<comment type="caution">
    <text evidence="6">The sequence shown here is derived from an EMBL/GenBank/DDBJ whole genome shotgun (WGS) entry which is preliminary data.</text>
</comment>
<sequence>MHKAQEALMIDARPRLLKAEPGTAGLSGAQAIYPRDKGAGARSDEIARVLSLLLKHLPVRRRLVHAGDLIFEAGQPFNHLYVINSGYVKVVNTAADGRNQVVGLLFRGDWLGFDGIATGCYGCTAQALEIGEIWAWRYDQLLSAAAAEPQLLHELHSEMSRAITRGRDALLSVCTLPVAARVAEFLRQWAESLAARGLRNDQIILRMSRAEIGNYLGMTLESVSRALSSLARARVICFTEKGRRMIQIPDLQALNDFIQADAQAPGAILQ</sequence>
<dbReference type="Proteomes" id="UP001221189">
    <property type="component" value="Unassembled WGS sequence"/>
</dbReference>
<dbReference type="Pfam" id="PF00027">
    <property type="entry name" value="cNMP_binding"/>
    <property type="match status" value="1"/>
</dbReference>
<dbReference type="PROSITE" id="PS50042">
    <property type="entry name" value="CNMP_BINDING_3"/>
    <property type="match status" value="1"/>
</dbReference>
<dbReference type="InterPro" id="IPR018335">
    <property type="entry name" value="Tscrpt_reg_HTH_Crp-type_CS"/>
</dbReference>
<keyword evidence="7" id="KW-1185">Reference proteome</keyword>
<name>A0ABT5KIX1_9BURK</name>
<dbReference type="InterPro" id="IPR036390">
    <property type="entry name" value="WH_DNA-bd_sf"/>
</dbReference>
<dbReference type="SUPFAM" id="SSF51206">
    <property type="entry name" value="cAMP-binding domain-like"/>
    <property type="match status" value="1"/>
</dbReference>
<dbReference type="CDD" id="cd00038">
    <property type="entry name" value="CAP_ED"/>
    <property type="match status" value="1"/>
</dbReference>
<evidence type="ECO:0000256" key="2">
    <source>
        <dbReference type="ARBA" id="ARBA00023125"/>
    </source>
</evidence>
<dbReference type="InterPro" id="IPR050397">
    <property type="entry name" value="Env_Response_Regulators"/>
</dbReference>
<dbReference type="InterPro" id="IPR036388">
    <property type="entry name" value="WH-like_DNA-bd_sf"/>
</dbReference>
<dbReference type="PANTHER" id="PTHR24567">
    <property type="entry name" value="CRP FAMILY TRANSCRIPTIONAL REGULATORY PROTEIN"/>
    <property type="match status" value="1"/>
</dbReference>
<dbReference type="EMBL" id="JAQQXT010000011">
    <property type="protein sequence ID" value="MDC8773384.1"/>
    <property type="molecule type" value="Genomic_DNA"/>
</dbReference>
<dbReference type="InterPro" id="IPR000595">
    <property type="entry name" value="cNMP-bd_dom"/>
</dbReference>
<dbReference type="PRINTS" id="PR00034">
    <property type="entry name" value="HTHCRP"/>
</dbReference>
<dbReference type="PROSITE" id="PS51063">
    <property type="entry name" value="HTH_CRP_2"/>
    <property type="match status" value="1"/>
</dbReference>
<dbReference type="SUPFAM" id="SSF46785">
    <property type="entry name" value="Winged helix' DNA-binding domain"/>
    <property type="match status" value="1"/>
</dbReference>
<dbReference type="SMART" id="SM00419">
    <property type="entry name" value="HTH_CRP"/>
    <property type="match status" value="1"/>
</dbReference>
<dbReference type="InterPro" id="IPR014710">
    <property type="entry name" value="RmlC-like_jellyroll"/>
</dbReference>
<organism evidence="6 7">
    <name type="scientific">Roseateles albus</name>
    <dbReference type="NCBI Taxonomy" id="2987525"/>
    <lineage>
        <taxon>Bacteria</taxon>
        <taxon>Pseudomonadati</taxon>
        <taxon>Pseudomonadota</taxon>
        <taxon>Betaproteobacteria</taxon>
        <taxon>Burkholderiales</taxon>
        <taxon>Sphaerotilaceae</taxon>
        <taxon>Roseateles</taxon>
    </lineage>
</organism>
<dbReference type="Gene3D" id="1.10.10.10">
    <property type="entry name" value="Winged helix-like DNA-binding domain superfamily/Winged helix DNA-binding domain"/>
    <property type="match status" value="1"/>
</dbReference>
<accession>A0ABT5KIX1</accession>
<dbReference type="SMART" id="SM00100">
    <property type="entry name" value="cNMP"/>
    <property type="match status" value="1"/>
</dbReference>
<gene>
    <name evidence="6" type="ORF">PRZ03_17515</name>
</gene>
<keyword evidence="1" id="KW-0805">Transcription regulation</keyword>